<protein>
    <submittedName>
        <fullName evidence="1">Uncharacterized protein</fullName>
    </submittedName>
</protein>
<evidence type="ECO:0000313" key="1">
    <source>
        <dbReference type="EMBL" id="QBK89695.1"/>
    </source>
</evidence>
<accession>A0A481Z2L2</accession>
<dbReference type="EMBL" id="MK500436">
    <property type="protein sequence ID" value="QBK89695.1"/>
    <property type="molecule type" value="Genomic_DNA"/>
</dbReference>
<proteinExistence type="predicted"/>
<reference evidence="1" key="1">
    <citation type="journal article" date="2019" name="MBio">
        <title>Virus Genomes from Deep Sea Sediments Expand the Ocean Megavirome and Support Independent Origins of Viral Gigantism.</title>
        <authorList>
            <person name="Backstrom D."/>
            <person name="Yutin N."/>
            <person name="Jorgensen S.L."/>
            <person name="Dharamshi J."/>
            <person name="Homa F."/>
            <person name="Zaremba-Niedwiedzka K."/>
            <person name="Spang A."/>
            <person name="Wolf Y.I."/>
            <person name="Koonin E.V."/>
            <person name="Ettema T.J."/>
        </authorList>
    </citation>
    <scope>NUCLEOTIDE SEQUENCE</scope>
</reference>
<gene>
    <name evidence="1" type="ORF">LCPAC001_02080</name>
</gene>
<organism evidence="1">
    <name type="scientific">Pithovirus LCPAC001</name>
    <dbReference type="NCBI Taxonomy" id="2506585"/>
    <lineage>
        <taxon>Viruses</taxon>
        <taxon>Pithoviruses</taxon>
    </lineage>
</organism>
<name>A0A481Z2L2_9VIRU</name>
<sequence>MSSPNIFIVSDCNGNVGCFSSLKAANKGILSVLMENEKELKKEIIEHIINPTTDETYLKLYTQRLSEHGIYIEFCLLDKIGTLPVYK</sequence>